<dbReference type="EMBL" id="JABFOF010000009">
    <property type="protein sequence ID" value="KAG2380643.1"/>
    <property type="molecule type" value="Genomic_DNA"/>
</dbReference>
<gene>
    <name evidence="2" type="ORF">HKW66_Vig0248450</name>
</gene>
<dbReference type="Gene3D" id="3.80.10.10">
    <property type="entry name" value="Ribonuclease Inhibitor"/>
    <property type="match status" value="2"/>
</dbReference>
<accession>A0A8T0JSB4</accession>
<dbReference type="Proteomes" id="UP000743370">
    <property type="component" value="Unassembled WGS sequence"/>
</dbReference>
<dbReference type="InterPro" id="IPR032675">
    <property type="entry name" value="LRR_dom_sf"/>
</dbReference>
<name>A0A8T0JSB4_PHAAN</name>
<evidence type="ECO:0000313" key="3">
    <source>
        <dbReference type="Proteomes" id="UP000743370"/>
    </source>
</evidence>
<dbReference type="Pfam" id="PF25019">
    <property type="entry name" value="LRR_R13L1-DRL21"/>
    <property type="match status" value="1"/>
</dbReference>
<protein>
    <submittedName>
        <fullName evidence="2">Putative disease resistance protein</fullName>
    </submittedName>
</protein>
<evidence type="ECO:0000259" key="1">
    <source>
        <dbReference type="Pfam" id="PF25019"/>
    </source>
</evidence>
<dbReference type="PANTHER" id="PTHR47186">
    <property type="entry name" value="LEUCINE-RICH REPEAT-CONTAINING PROTEIN 57"/>
    <property type="match status" value="1"/>
</dbReference>
<feature type="domain" description="R13L1/DRL21-like LRR repeat region" evidence="1">
    <location>
        <begin position="348"/>
        <end position="475"/>
    </location>
</feature>
<dbReference type="PANTHER" id="PTHR47186:SF3">
    <property type="entry name" value="OS09G0267800 PROTEIN"/>
    <property type="match status" value="1"/>
</dbReference>
<sequence length="879" mass="100032">METRTFSFENDTHHHQTFQGRELTEIAFLSDHISQQTVFCNRFLSFEINNHLLAVEIMALSVVGGALLSAFIEVVFDKLASPELVNFIRWKKPDKLLQKMRSQLLVNLDLKDIPVENNQPWKPQPTSLEDRYHIYGRYEDKETIMKLVLEDSSDGEEVSIAFPKFKSSDFRADELSKGTKINRKTRHLSFTRFSDPVSDIEIFETVKFSRTFLPINYKDSPFNNEKAPRIIGSMLKYLRVLSFRDFQSVLALPDSIGELIHLRYLNLSYTGIATLPESLCNLYNLQTLKLYCCSELTKLPGAMQNLVNLRHLEILNTSIKEMPKAMRKLNQMQNLDFYIAGKHIENSIKELRGLPNLHGSFCIQKLENVTQGEEALEARLMDKKHINDLSLEWSIRNDNSTNFQIELDVLSNLQPHQDLKSLSISGYKGTRFPEWMENCSYYCMTILSLHNCNNCSKLPSLGQLLSLRRLHISNMISVKTIDAGFYKKNDCSSVTPFPSLESLYIYNMPCWEAWVAFDSEAFLVLKDLYIQNCPKLKGDLPDHLPALQTLAIRNCELLVSSVPGTPTLRTLEISESNKVAFHSFPLLVERIEIEGSPVVESMMEAITNIQPTCLHHLSIKDCSSDISFPGDHLPISLKTLIISGLNKLKFPMQHKHELLESLSVNSSCDSLTSLPLVSFPNLIRLQITNCENMESLSVLGSDSFKSLSSFEIGRCPNFVSFSGEALSAPNLTRFIVYDCDKLKSLPNQMCTLLPKMEYLSISNCQQLESFPEGGMPPNLRIVEINNCEKLLSGQQWVSKDIFTYLKVWGPCDGINSFPKEGLLPPSLTSLQLFGFSSLETLECKGLLHLTSLRELHIQNEDDRVAEIRDEEGAMKNRRE</sequence>
<dbReference type="SUPFAM" id="SSF52058">
    <property type="entry name" value="L domain-like"/>
    <property type="match status" value="2"/>
</dbReference>
<dbReference type="InterPro" id="IPR056789">
    <property type="entry name" value="LRR_R13L1-DRL21"/>
</dbReference>
<proteinExistence type="predicted"/>
<reference evidence="2 3" key="1">
    <citation type="submission" date="2020-05" db="EMBL/GenBank/DDBJ databases">
        <title>Vigna angularis (adzuki bean) Var. LongXiaoDou No. 4 denovo assembly.</title>
        <authorList>
            <person name="Xiang H."/>
        </authorList>
    </citation>
    <scope>NUCLEOTIDE SEQUENCE [LARGE SCALE GENOMIC DNA]</scope>
    <source>
        <tissue evidence="2">Leaf</tissue>
    </source>
</reference>
<dbReference type="AlphaFoldDB" id="A0A8T0JSB4"/>
<comment type="caution">
    <text evidence="2">The sequence shown here is derived from an EMBL/GenBank/DDBJ whole genome shotgun (WGS) entry which is preliminary data.</text>
</comment>
<evidence type="ECO:0000313" key="2">
    <source>
        <dbReference type="EMBL" id="KAG2380643.1"/>
    </source>
</evidence>
<organism evidence="2 3">
    <name type="scientific">Phaseolus angularis</name>
    <name type="common">Azuki bean</name>
    <name type="synonym">Vigna angularis</name>
    <dbReference type="NCBI Taxonomy" id="3914"/>
    <lineage>
        <taxon>Eukaryota</taxon>
        <taxon>Viridiplantae</taxon>
        <taxon>Streptophyta</taxon>
        <taxon>Embryophyta</taxon>
        <taxon>Tracheophyta</taxon>
        <taxon>Spermatophyta</taxon>
        <taxon>Magnoliopsida</taxon>
        <taxon>eudicotyledons</taxon>
        <taxon>Gunneridae</taxon>
        <taxon>Pentapetalae</taxon>
        <taxon>rosids</taxon>
        <taxon>fabids</taxon>
        <taxon>Fabales</taxon>
        <taxon>Fabaceae</taxon>
        <taxon>Papilionoideae</taxon>
        <taxon>50 kb inversion clade</taxon>
        <taxon>NPAAA clade</taxon>
        <taxon>indigoferoid/millettioid clade</taxon>
        <taxon>Phaseoleae</taxon>
        <taxon>Vigna</taxon>
    </lineage>
</organism>